<keyword evidence="1" id="KW-0812">Transmembrane</keyword>
<dbReference type="EMBL" id="PFPL01000003">
    <property type="protein sequence ID" value="PIZ96952.1"/>
    <property type="molecule type" value="Genomic_DNA"/>
</dbReference>
<dbReference type="InterPro" id="IPR025714">
    <property type="entry name" value="Methyltranfer_dom"/>
</dbReference>
<organism evidence="3 4">
    <name type="scientific">Candidatus Magasanikbacteria bacterium CG_4_10_14_0_2_um_filter_33_14</name>
    <dbReference type="NCBI Taxonomy" id="1974636"/>
    <lineage>
        <taxon>Bacteria</taxon>
        <taxon>Candidatus Magasanikiibacteriota</taxon>
    </lineage>
</organism>
<feature type="transmembrane region" description="Helical" evidence="1">
    <location>
        <begin position="276"/>
        <end position="292"/>
    </location>
</feature>
<evidence type="ECO:0000313" key="4">
    <source>
        <dbReference type="Proteomes" id="UP000231453"/>
    </source>
</evidence>
<dbReference type="InterPro" id="IPR050447">
    <property type="entry name" value="Erg6_SMT_methyltransf"/>
</dbReference>
<dbReference type="SUPFAM" id="SSF53335">
    <property type="entry name" value="S-adenosyl-L-methionine-dependent methyltransferases"/>
    <property type="match status" value="1"/>
</dbReference>
<keyword evidence="1" id="KW-1133">Transmembrane helix</keyword>
<name>A0A2M7VC84_9BACT</name>
<sequence length="304" mass="35747">MIEKSSQTNIWGRTIEKGIETLSDEPPFLFMDEVGFWDKAKIVFYPEKFLLYNFVRKALGDKKRESRQSGKFNKLKILDVGCGSAAAIIEMKKIWGKEIEVYGVDSVNLQVEFAKKNIKRHGVWADIGYYDGNLLPFKNNFFDVVISSGELNKFYDTYNWLEEVSRVLLPGGRLALACDSQLSKNSYIANYLDKRGVYIEENSDKYFQTKEKLENILQQNSFEIKKMYNVFGSSFILHPEKYFDVLKKQKKFLFWRLFNKLFFAIKKKSPVFLKRFFGFCVLLKILILGRFWRDRGYIVLAQKK</sequence>
<evidence type="ECO:0000313" key="3">
    <source>
        <dbReference type="EMBL" id="PIZ96952.1"/>
    </source>
</evidence>
<keyword evidence="1" id="KW-0472">Membrane</keyword>
<dbReference type="Proteomes" id="UP000231453">
    <property type="component" value="Unassembled WGS sequence"/>
</dbReference>
<dbReference type="PANTHER" id="PTHR44068:SF11">
    <property type="entry name" value="GERANYL DIPHOSPHATE 2-C-METHYLTRANSFERASE"/>
    <property type="match status" value="1"/>
</dbReference>
<protein>
    <recommendedName>
        <fullName evidence="2">Methyltransferase domain-containing protein</fullName>
    </recommendedName>
</protein>
<reference evidence="4" key="1">
    <citation type="submission" date="2017-09" db="EMBL/GenBank/DDBJ databases">
        <title>Depth-based differentiation of microbial function through sediment-hosted aquifers and enrichment of novel symbionts in the deep terrestrial subsurface.</title>
        <authorList>
            <person name="Probst A.J."/>
            <person name="Ladd B."/>
            <person name="Jarett J.K."/>
            <person name="Geller-Mcgrath D.E."/>
            <person name="Sieber C.M.K."/>
            <person name="Emerson J.B."/>
            <person name="Anantharaman K."/>
            <person name="Thomas B.C."/>
            <person name="Malmstrom R."/>
            <person name="Stieglmeier M."/>
            <person name="Klingl A."/>
            <person name="Woyke T."/>
            <person name="Ryan C.M."/>
            <person name="Banfield J.F."/>
        </authorList>
    </citation>
    <scope>NUCLEOTIDE SEQUENCE [LARGE SCALE GENOMIC DNA]</scope>
</reference>
<dbReference type="Pfam" id="PF13847">
    <property type="entry name" value="Methyltransf_31"/>
    <property type="match status" value="1"/>
</dbReference>
<evidence type="ECO:0000259" key="2">
    <source>
        <dbReference type="Pfam" id="PF13847"/>
    </source>
</evidence>
<gene>
    <name evidence="3" type="ORF">COX80_00060</name>
</gene>
<proteinExistence type="predicted"/>
<evidence type="ECO:0000256" key="1">
    <source>
        <dbReference type="SAM" id="Phobius"/>
    </source>
</evidence>
<dbReference type="CDD" id="cd02440">
    <property type="entry name" value="AdoMet_MTases"/>
    <property type="match status" value="1"/>
</dbReference>
<comment type="caution">
    <text evidence="3">The sequence shown here is derived from an EMBL/GenBank/DDBJ whole genome shotgun (WGS) entry which is preliminary data.</text>
</comment>
<feature type="domain" description="Methyltransferase" evidence="2">
    <location>
        <begin position="73"/>
        <end position="179"/>
    </location>
</feature>
<dbReference type="InterPro" id="IPR029063">
    <property type="entry name" value="SAM-dependent_MTases_sf"/>
</dbReference>
<accession>A0A2M7VC84</accession>
<dbReference type="Gene3D" id="3.40.50.150">
    <property type="entry name" value="Vaccinia Virus protein VP39"/>
    <property type="match status" value="1"/>
</dbReference>
<dbReference type="PANTHER" id="PTHR44068">
    <property type="entry name" value="ZGC:194242"/>
    <property type="match status" value="1"/>
</dbReference>
<dbReference type="AlphaFoldDB" id="A0A2M7VC84"/>